<evidence type="ECO:0000313" key="2">
    <source>
        <dbReference type="Proteomes" id="UP000647017"/>
    </source>
</evidence>
<evidence type="ECO:0000313" key="1">
    <source>
        <dbReference type="EMBL" id="GIJ09033.1"/>
    </source>
</evidence>
<evidence type="ECO:0008006" key="3">
    <source>
        <dbReference type="Google" id="ProtNLM"/>
    </source>
</evidence>
<accession>A0ABQ4HTP4</accession>
<dbReference type="EMBL" id="BOOZ01000010">
    <property type="protein sequence ID" value="GIJ09033.1"/>
    <property type="molecule type" value="Genomic_DNA"/>
</dbReference>
<comment type="caution">
    <text evidence="1">The sequence shown here is derived from an EMBL/GenBank/DDBJ whole genome shotgun (WGS) entry which is preliminary data.</text>
</comment>
<name>A0ABQ4HTP4_9ACTN</name>
<protein>
    <recommendedName>
        <fullName evidence="3">HEAT repeat domain-containing protein</fullName>
    </recommendedName>
</protein>
<sequence length="481" mass="53805">MTWNSEGHEPIDPEEALPQLAYAAYSMMDEGATRVTSDQLAHLFNSARRDLPEELSYAKMPVHEFIRRVEERSSLMTLGGYIVDEGKLRPTYEFKHLTFQEYLAALAIAKGWLPARIRDEDVLSLLEPRLTEGGWEEVVTLTAVLSSRNAPKIVRRLIRLVEHAGAEAQDAEGGPAKMEVPRPEFMNLVGCLRDEAAITPEMAEEAIKVCCRALERSGATPSRLLFEALHGGRYDARTRELLIEIADSSKEPNSLLTVCADGWGQISLLDLRVAGVSKNRYDRWVLGHLTSGRREGFCLGAACLMQLSYRISPYGFNVDSEPVGYSMQESTRYTLDLLTNSMELQSIEALLASWAISWVLPNDSVGEAERVGLASRLAISLPALEDANLQHFHSWALASCFPLSRLDLSRAERRSVLEYARETSTSGYDHFLSRAALLILAYTGNARDRDKAIRRARALIKNERTFRKDLLHLVASAPRRA</sequence>
<keyword evidence="2" id="KW-1185">Reference proteome</keyword>
<proteinExistence type="predicted"/>
<organism evidence="1 2">
    <name type="scientific">Micromonospora andamanensis</name>
    <dbReference type="NCBI Taxonomy" id="1287068"/>
    <lineage>
        <taxon>Bacteria</taxon>
        <taxon>Bacillati</taxon>
        <taxon>Actinomycetota</taxon>
        <taxon>Actinomycetes</taxon>
        <taxon>Micromonosporales</taxon>
        <taxon>Micromonosporaceae</taxon>
        <taxon>Micromonospora</taxon>
    </lineage>
</organism>
<dbReference type="Proteomes" id="UP000647017">
    <property type="component" value="Unassembled WGS sequence"/>
</dbReference>
<gene>
    <name evidence="1" type="ORF">Van01_22470</name>
</gene>
<reference evidence="1 2" key="1">
    <citation type="submission" date="2021-01" db="EMBL/GenBank/DDBJ databases">
        <title>Whole genome shotgun sequence of Verrucosispora andamanensis NBRC 109075.</title>
        <authorList>
            <person name="Komaki H."/>
            <person name="Tamura T."/>
        </authorList>
    </citation>
    <scope>NUCLEOTIDE SEQUENCE [LARGE SCALE GENOMIC DNA]</scope>
    <source>
        <strain evidence="1 2">NBRC 109075</strain>
    </source>
</reference>